<organism evidence="1 2">
    <name type="scientific">Hypothenemus hampei</name>
    <name type="common">Coffee berry borer</name>
    <dbReference type="NCBI Taxonomy" id="57062"/>
    <lineage>
        <taxon>Eukaryota</taxon>
        <taxon>Metazoa</taxon>
        <taxon>Ecdysozoa</taxon>
        <taxon>Arthropoda</taxon>
        <taxon>Hexapoda</taxon>
        <taxon>Insecta</taxon>
        <taxon>Pterygota</taxon>
        <taxon>Neoptera</taxon>
        <taxon>Endopterygota</taxon>
        <taxon>Coleoptera</taxon>
        <taxon>Polyphaga</taxon>
        <taxon>Cucujiformia</taxon>
        <taxon>Curculionidae</taxon>
        <taxon>Scolytinae</taxon>
        <taxon>Hypothenemus</taxon>
    </lineage>
</organism>
<protein>
    <recommendedName>
        <fullName evidence="3">28S ribosomal protein S9, mitochondrial</fullName>
    </recommendedName>
</protein>
<evidence type="ECO:0000313" key="2">
    <source>
        <dbReference type="Proteomes" id="UP001566132"/>
    </source>
</evidence>
<name>A0ABD1FEC6_HYPHA</name>
<gene>
    <name evidence="1" type="ORF">ABEB36_001179</name>
</gene>
<reference evidence="1 2" key="1">
    <citation type="submission" date="2024-05" db="EMBL/GenBank/DDBJ databases">
        <title>Genetic variation in Jamaican populations of the coffee berry borer (Hypothenemus hampei).</title>
        <authorList>
            <person name="Errbii M."/>
            <person name="Myrie A."/>
        </authorList>
    </citation>
    <scope>NUCLEOTIDE SEQUENCE [LARGE SCALE GENOMIC DNA]</scope>
    <source>
        <strain evidence="1">JA-Hopewell-2020-01-JO</strain>
        <tissue evidence="1">Whole body</tissue>
    </source>
</reference>
<keyword evidence="2" id="KW-1185">Reference proteome</keyword>
<comment type="caution">
    <text evidence="1">The sequence shown here is derived from an EMBL/GenBank/DDBJ whole genome shotgun (WGS) entry which is preliminary data.</text>
</comment>
<sequence length="360" mass="42195">MLRQISRLVDPLKGRNLSLTSSCVESKLLRTSQFSTNASESNAVEDVDTKKTLNKAMRTYLERAREHDEFMKTQRREFEIGKRHLANMMGENPDTFTQEDIDNAIAYLFPSGLYEKKARPMMKPPEEVFPQRKAAEFDETGRPYHFLFYTGRPNFYQILHEAVQHIIELNKFEDAMIRKKLEPDPNLTLELSGSKWIEKEILETNLVETITDKEYSSFINVMDRLASLPYSYRIKDLIMQYRKSLINQSKTFEAIIPQLDENGRQFVSVYECRRKRATASVTVRSPGTGKITINDLGIDYFNGVQQREQASVVWYNIFDRFRGKQQKPRFFYCTEKQRIIMHQRPTHGMGQQRTIGRNNV</sequence>
<evidence type="ECO:0008006" key="3">
    <source>
        <dbReference type="Google" id="ProtNLM"/>
    </source>
</evidence>
<accession>A0ABD1FEC6</accession>
<evidence type="ECO:0000313" key="1">
    <source>
        <dbReference type="EMBL" id="KAL1517412.1"/>
    </source>
</evidence>
<proteinExistence type="predicted"/>
<dbReference type="Proteomes" id="UP001566132">
    <property type="component" value="Unassembled WGS sequence"/>
</dbReference>
<dbReference type="AlphaFoldDB" id="A0ABD1FEC6"/>
<dbReference type="EMBL" id="JBDJPC010000001">
    <property type="protein sequence ID" value="KAL1517412.1"/>
    <property type="molecule type" value="Genomic_DNA"/>
</dbReference>